<dbReference type="Proteomes" id="UP000256304">
    <property type="component" value="Unassembled WGS sequence"/>
</dbReference>
<protein>
    <submittedName>
        <fullName evidence="2">Phosphotransferase family enzyme</fullName>
    </submittedName>
</protein>
<dbReference type="AlphaFoldDB" id="A0A3D9SIR3"/>
<sequence length="315" mass="35027">MTDTVVAQAERIAADFLPEQAITHSYRIVDKGIDNQVCVVGTEQRKVVVRMNDQASYPSYIKEKWCIEQAITAGIPGPEVLSIGIANDSAYMILEYIHGDNGMDSSAPRSEVWRMLGEYAPRMHTIGASGFGRNLAEPDHGQFLSPPHAGSDGSWLGFVQHNINSLTEHDPLIKLGVLTWKQSQLVRELFERLKGRSFRFGLNHGDLSIKNTIVGEAGLVSVIDWGNAEVDVVPHATIAQVLMYHMLGIVESPNEDEFNAFLDGYGLSEEDLVTTRQLLLLRAFDNLRWAIDRCPERIESFASIAKQVVEAVIHE</sequence>
<dbReference type="InterPro" id="IPR011009">
    <property type="entry name" value="Kinase-like_dom_sf"/>
</dbReference>
<evidence type="ECO:0000313" key="3">
    <source>
        <dbReference type="Proteomes" id="UP000256304"/>
    </source>
</evidence>
<dbReference type="EMBL" id="QTTN01000007">
    <property type="protein sequence ID" value="REE88909.1"/>
    <property type="molecule type" value="Genomic_DNA"/>
</dbReference>
<organism evidence="2 3">
    <name type="scientific">Paenibacillus taihuensis</name>
    <dbReference type="NCBI Taxonomy" id="1156355"/>
    <lineage>
        <taxon>Bacteria</taxon>
        <taxon>Bacillati</taxon>
        <taxon>Bacillota</taxon>
        <taxon>Bacilli</taxon>
        <taxon>Bacillales</taxon>
        <taxon>Paenibacillaceae</taxon>
        <taxon>Paenibacillus</taxon>
    </lineage>
</organism>
<keyword evidence="3" id="KW-1185">Reference proteome</keyword>
<evidence type="ECO:0000313" key="2">
    <source>
        <dbReference type="EMBL" id="REE88909.1"/>
    </source>
</evidence>
<dbReference type="Gene3D" id="3.90.1200.10">
    <property type="match status" value="1"/>
</dbReference>
<comment type="caution">
    <text evidence="2">The sequence shown here is derived from an EMBL/GenBank/DDBJ whole genome shotgun (WGS) entry which is preliminary data.</text>
</comment>
<dbReference type="InterPro" id="IPR002575">
    <property type="entry name" value="Aminoglycoside_PTrfase"/>
</dbReference>
<proteinExistence type="predicted"/>
<keyword evidence="2" id="KW-0808">Transferase</keyword>
<accession>A0A3D9SIR3</accession>
<gene>
    <name evidence="2" type="ORF">A8990_1075</name>
</gene>
<dbReference type="RefSeq" id="WP_116188428.1">
    <property type="nucleotide sequence ID" value="NZ_QTTN01000007.1"/>
</dbReference>
<name>A0A3D9SIR3_9BACL</name>
<dbReference type="GO" id="GO:0016740">
    <property type="term" value="F:transferase activity"/>
    <property type="evidence" value="ECO:0007669"/>
    <property type="project" value="UniProtKB-KW"/>
</dbReference>
<dbReference type="OrthoDB" id="2850978at2"/>
<feature type="domain" description="Aminoglycoside phosphotransferase" evidence="1">
    <location>
        <begin position="27"/>
        <end position="231"/>
    </location>
</feature>
<reference evidence="2 3" key="1">
    <citation type="submission" date="2018-08" db="EMBL/GenBank/DDBJ databases">
        <title>Genomic Encyclopedia of Type Strains, Phase III (KMG-III): the genomes of soil and plant-associated and newly described type strains.</title>
        <authorList>
            <person name="Whitman W."/>
        </authorList>
    </citation>
    <scope>NUCLEOTIDE SEQUENCE [LARGE SCALE GENOMIC DNA]</scope>
    <source>
        <strain evidence="2 3">CGMCC 1.10966</strain>
    </source>
</reference>
<dbReference type="Pfam" id="PF01636">
    <property type="entry name" value="APH"/>
    <property type="match status" value="1"/>
</dbReference>
<evidence type="ECO:0000259" key="1">
    <source>
        <dbReference type="Pfam" id="PF01636"/>
    </source>
</evidence>
<dbReference type="SUPFAM" id="SSF56112">
    <property type="entry name" value="Protein kinase-like (PK-like)"/>
    <property type="match status" value="1"/>
</dbReference>